<comment type="caution">
    <text evidence="1">The sequence shown here is derived from an EMBL/GenBank/DDBJ whole genome shotgun (WGS) entry which is preliminary data.</text>
</comment>
<dbReference type="AlphaFoldDB" id="A0A8J3H6G8"/>
<dbReference type="EMBL" id="BNAP01000009">
    <property type="protein sequence ID" value="GHG92506.1"/>
    <property type="molecule type" value="Genomic_DNA"/>
</dbReference>
<evidence type="ECO:0008006" key="3">
    <source>
        <dbReference type="Google" id="ProtNLM"/>
    </source>
</evidence>
<reference evidence="1" key="2">
    <citation type="submission" date="2020-09" db="EMBL/GenBank/DDBJ databases">
        <authorList>
            <person name="Sun Q."/>
            <person name="Zhou Y."/>
        </authorList>
    </citation>
    <scope>NUCLEOTIDE SEQUENCE</scope>
    <source>
        <strain evidence="1">CGMCC 1.7081</strain>
    </source>
</reference>
<protein>
    <recommendedName>
        <fullName evidence="3">DUF1127 domain-containing protein</fullName>
    </recommendedName>
</protein>
<evidence type="ECO:0000313" key="1">
    <source>
        <dbReference type="EMBL" id="GHG92506.1"/>
    </source>
</evidence>
<reference evidence="1" key="1">
    <citation type="journal article" date="2014" name="Int. J. Syst. Evol. Microbiol.">
        <title>Complete genome sequence of Corynebacterium casei LMG S-19264T (=DSM 44701T), isolated from a smear-ripened cheese.</title>
        <authorList>
            <consortium name="US DOE Joint Genome Institute (JGI-PGF)"/>
            <person name="Walter F."/>
            <person name="Albersmeier A."/>
            <person name="Kalinowski J."/>
            <person name="Ruckert C."/>
        </authorList>
    </citation>
    <scope>NUCLEOTIDE SEQUENCE</scope>
    <source>
        <strain evidence="1">CGMCC 1.7081</strain>
    </source>
</reference>
<dbReference type="Proteomes" id="UP000611500">
    <property type="component" value="Unassembled WGS sequence"/>
</dbReference>
<organism evidence="1 2">
    <name type="scientific">Pseudodonghicola xiamenensis</name>
    <dbReference type="NCBI Taxonomy" id="337702"/>
    <lineage>
        <taxon>Bacteria</taxon>
        <taxon>Pseudomonadati</taxon>
        <taxon>Pseudomonadota</taxon>
        <taxon>Alphaproteobacteria</taxon>
        <taxon>Rhodobacterales</taxon>
        <taxon>Paracoccaceae</taxon>
        <taxon>Pseudodonghicola</taxon>
    </lineage>
</organism>
<gene>
    <name evidence="1" type="ORF">GCM10010961_24580</name>
</gene>
<keyword evidence="2" id="KW-1185">Reference proteome</keyword>
<name>A0A8J3H6G8_9RHOB</name>
<sequence>MAHSTTPAALSAPFPSLYSILTELFGSSSESPSQSRQVVEISKLSDAELADRGLKRADIARFVMHDSLWS</sequence>
<proteinExistence type="predicted"/>
<dbReference type="RefSeq" id="WP_028093792.1">
    <property type="nucleotide sequence ID" value="NZ_BNAP01000009.1"/>
</dbReference>
<accession>A0A8J3H6G8</accession>
<evidence type="ECO:0000313" key="2">
    <source>
        <dbReference type="Proteomes" id="UP000611500"/>
    </source>
</evidence>